<evidence type="ECO:0000313" key="1">
    <source>
        <dbReference type="EMBL" id="SHG80514.1"/>
    </source>
</evidence>
<dbReference type="EMBL" id="FQWQ01000001">
    <property type="protein sequence ID" value="SHG80514.1"/>
    <property type="molecule type" value="Genomic_DNA"/>
</dbReference>
<organism evidence="1 2">
    <name type="scientific">Chryseolinea serpens</name>
    <dbReference type="NCBI Taxonomy" id="947013"/>
    <lineage>
        <taxon>Bacteria</taxon>
        <taxon>Pseudomonadati</taxon>
        <taxon>Bacteroidota</taxon>
        <taxon>Cytophagia</taxon>
        <taxon>Cytophagales</taxon>
        <taxon>Fulvivirgaceae</taxon>
        <taxon>Chryseolinea</taxon>
    </lineage>
</organism>
<dbReference type="AlphaFoldDB" id="A0A1M5MT20"/>
<gene>
    <name evidence="1" type="ORF">SAMN04488109_1925</name>
</gene>
<sequence length="188" mass="21755">MTIRSAGVFFWIAAVFLVANCFGQDKMKRAERKDDPDNYRCYYRPKFSAKERMKNYPFNVAAQVVLTSYELDFMAKKEGTPDLERIVLSKIQIDSLTDLLFNNFYKGEIWRIEGVGCFQPRNAIVFVDAAGKEFERADVCFECLNYHTGPTEFKFGDDCKYKMSLLDPFFASCGIKIGPRSNKPREQH</sequence>
<protein>
    <submittedName>
        <fullName evidence="1">Uncharacterized protein</fullName>
    </submittedName>
</protein>
<dbReference type="Proteomes" id="UP000184212">
    <property type="component" value="Unassembled WGS sequence"/>
</dbReference>
<reference evidence="1 2" key="1">
    <citation type="submission" date="2016-11" db="EMBL/GenBank/DDBJ databases">
        <authorList>
            <person name="Jaros S."/>
            <person name="Januszkiewicz K."/>
            <person name="Wedrychowicz H."/>
        </authorList>
    </citation>
    <scope>NUCLEOTIDE SEQUENCE [LARGE SCALE GENOMIC DNA]</scope>
    <source>
        <strain evidence="1 2">DSM 24574</strain>
    </source>
</reference>
<keyword evidence="2" id="KW-1185">Reference proteome</keyword>
<dbReference type="RefSeq" id="WP_073133138.1">
    <property type="nucleotide sequence ID" value="NZ_FQWQ01000001.1"/>
</dbReference>
<accession>A0A1M5MT20</accession>
<evidence type="ECO:0000313" key="2">
    <source>
        <dbReference type="Proteomes" id="UP000184212"/>
    </source>
</evidence>
<dbReference type="OrthoDB" id="1492644at2"/>
<proteinExistence type="predicted"/>
<name>A0A1M5MT20_9BACT</name>